<name>A0A1A0QYB1_MYCPR</name>
<sequence length="145" mass="16411">MRHPPNTPGEWLLLLGICAGLVFSIFAFLFLLLIIGPWIVDRFGNHGPQDEPEQRLFQESAEFRSRWQHVQLWQVPYAELACEASRCGQIISILEKRRTGPMARSANDELINQISWYRTTLTTVQQAMAYVTAHGGGPQLPPHGT</sequence>
<dbReference type="Proteomes" id="UP000093902">
    <property type="component" value="Unassembled WGS sequence"/>
</dbReference>
<keyword evidence="1" id="KW-1133">Transmembrane helix</keyword>
<organism evidence="2 3">
    <name type="scientific">Mycolicibacterium peregrinum</name>
    <name type="common">Mycobacterium peregrinum</name>
    <dbReference type="NCBI Taxonomy" id="43304"/>
    <lineage>
        <taxon>Bacteria</taxon>
        <taxon>Bacillati</taxon>
        <taxon>Actinomycetota</taxon>
        <taxon>Actinomycetes</taxon>
        <taxon>Mycobacteriales</taxon>
        <taxon>Mycobacteriaceae</taxon>
        <taxon>Mycolicibacterium</taxon>
    </lineage>
</organism>
<keyword evidence="1" id="KW-0812">Transmembrane</keyword>
<comment type="caution">
    <text evidence="2">The sequence shown here is derived from an EMBL/GenBank/DDBJ whole genome shotgun (WGS) entry which is preliminary data.</text>
</comment>
<protein>
    <submittedName>
        <fullName evidence="2">Uncharacterized protein</fullName>
    </submittedName>
</protein>
<evidence type="ECO:0000313" key="2">
    <source>
        <dbReference type="EMBL" id="OBB26908.1"/>
    </source>
</evidence>
<gene>
    <name evidence="2" type="ORF">A5792_23925</name>
</gene>
<evidence type="ECO:0000313" key="3">
    <source>
        <dbReference type="Proteomes" id="UP000093902"/>
    </source>
</evidence>
<dbReference type="EMBL" id="LZSO01000031">
    <property type="protein sequence ID" value="OBB26908.1"/>
    <property type="molecule type" value="Genomic_DNA"/>
</dbReference>
<proteinExistence type="predicted"/>
<evidence type="ECO:0000256" key="1">
    <source>
        <dbReference type="SAM" id="Phobius"/>
    </source>
</evidence>
<dbReference type="AlphaFoldDB" id="A0A1A0QYB1"/>
<feature type="transmembrane region" description="Helical" evidence="1">
    <location>
        <begin position="12"/>
        <end position="35"/>
    </location>
</feature>
<reference evidence="3" key="1">
    <citation type="submission" date="2016-06" db="EMBL/GenBank/DDBJ databases">
        <authorList>
            <person name="Sutton G."/>
            <person name="Brinkac L."/>
            <person name="Sanka R."/>
            <person name="Adams M."/>
            <person name="Lau E."/>
            <person name="Mehaffy C."/>
            <person name="Tameris M."/>
            <person name="Hatherill M."/>
            <person name="Hanekom W."/>
            <person name="Mahomed H."/>
            <person name="Mcshane H."/>
        </authorList>
    </citation>
    <scope>NUCLEOTIDE SEQUENCE [LARGE SCALE GENOMIC DNA]</scope>
    <source>
        <strain evidence="3">852002-51209_SCH5440388</strain>
    </source>
</reference>
<accession>A0A1A0QYB1</accession>
<keyword evidence="1" id="KW-0472">Membrane</keyword>